<evidence type="ECO:0000313" key="8">
    <source>
        <dbReference type="EMBL" id="KAK0745880.1"/>
    </source>
</evidence>
<dbReference type="InterPro" id="IPR008922">
    <property type="entry name" value="Di-copper_centre_dom_sf"/>
</dbReference>
<feature type="domain" description="Tyrosinase copper-binding" evidence="7">
    <location>
        <begin position="333"/>
        <end position="344"/>
    </location>
</feature>
<keyword evidence="4" id="KW-0503">Monooxygenase</keyword>
<keyword evidence="5" id="KW-0732">Signal</keyword>
<accession>A0AA40EUS9</accession>
<evidence type="ECO:0000256" key="4">
    <source>
        <dbReference type="ARBA" id="ARBA00023033"/>
    </source>
</evidence>
<keyword evidence="9" id="KW-1185">Reference proteome</keyword>
<dbReference type="GO" id="GO:0046872">
    <property type="term" value="F:metal ion binding"/>
    <property type="evidence" value="ECO:0007669"/>
    <property type="project" value="UniProtKB-KW"/>
</dbReference>
<evidence type="ECO:0000259" key="7">
    <source>
        <dbReference type="PROSITE" id="PS00498"/>
    </source>
</evidence>
<reference evidence="8" key="1">
    <citation type="submission" date="2023-06" db="EMBL/GenBank/DDBJ databases">
        <title>Genome-scale phylogeny and comparative genomics of the fungal order Sordariales.</title>
        <authorList>
            <consortium name="Lawrence Berkeley National Laboratory"/>
            <person name="Hensen N."/>
            <person name="Bonometti L."/>
            <person name="Westerberg I."/>
            <person name="Brannstrom I.O."/>
            <person name="Guillou S."/>
            <person name="Cros-Aarteil S."/>
            <person name="Calhoun S."/>
            <person name="Haridas S."/>
            <person name="Kuo A."/>
            <person name="Mondo S."/>
            <person name="Pangilinan J."/>
            <person name="Riley R."/>
            <person name="LaButti K."/>
            <person name="Andreopoulos B."/>
            <person name="Lipzen A."/>
            <person name="Chen C."/>
            <person name="Yanf M."/>
            <person name="Daum C."/>
            <person name="Ng V."/>
            <person name="Clum A."/>
            <person name="Steindorff A."/>
            <person name="Ohm R."/>
            <person name="Martin F."/>
            <person name="Silar P."/>
            <person name="Natvig D."/>
            <person name="Lalanne C."/>
            <person name="Gautier V."/>
            <person name="Ament-velasquez S.L."/>
            <person name="Kruys A."/>
            <person name="Hutchinson M.I."/>
            <person name="Powell A.J."/>
            <person name="Barry K."/>
            <person name="Miller A.N."/>
            <person name="Grigoriev I.V."/>
            <person name="Debuchy R."/>
            <person name="Gladieux P."/>
            <person name="Thoren M.H."/>
            <person name="Johannesson H."/>
        </authorList>
    </citation>
    <scope>NUCLEOTIDE SEQUENCE</scope>
    <source>
        <strain evidence="8">SMH3187-1</strain>
    </source>
</reference>
<feature type="domain" description="Tyrosinase copper-binding" evidence="6">
    <location>
        <begin position="121"/>
        <end position="138"/>
    </location>
</feature>
<gene>
    <name evidence="8" type="ORF">B0T18DRAFT_346939</name>
</gene>
<dbReference type="Gene3D" id="1.10.1280.10">
    <property type="entry name" value="Di-copper center containing domain from catechol oxidase"/>
    <property type="match status" value="1"/>
</dbReference>
<dbReference type="GO" id="GO:0004497">
    <property type="term" value="F:monooxygenase activity"/>
    <property type="evidence" value="ECO:0007669"/>
    <property type="project" value="UniProtKB-KW"/>
</dbReference>
<dbReference type="Proteomes" id="UP001172155">
    <property type="component" value="Unassembled WGS sequence"/>
</dbReference>
<organism evidence="8 9">
    <name type="scientific">Schizothecium vesticola</name>
    <dbReference type="NCBI Taxonomy" id="314040"/>
    <lineage>
        <taxon>Eukaryota</taxon>
        <taxon>Fungi</taxon>
        <taxon>Dikarya</taxon>
        <taxon>Ascomycota</taxon>
        <taxon>Pezizomycotina</taxon>
        <taxon>Sordariomycetes</taxon>
        <taxon>Sordariomycetidae</taxon>
        <taxon>Sordariales</taxon>
        <taxon>Schizotheciaceae</taxon>
        <taxon>Schizothecium</taxon>
    </lineage>
</organism>
<feature type="chain" id="PRO_5041446688" description="Tyrosinase copper-binding domain-containing protein" evidence="5">
    <location>
        <begin position="23"/>
        <end position="628"/>
    </location>
</feature>
<evidence type="ECO:0000256" key="3">
    <source>
        <dbReference type="ARBA" id="ARBA00023002"/>
    </source>
</evidence>
<dbReference type="SUPFAM" id="SSF48056">
    <property type="entry name" value="Di-copper centre-containing domain"/>
    <property type="match status" value="1"/>
</dbReference>
<keyword evidence="3" id="KW-0560">Oxidoreductase</keyword>
<evidence type="ECO:0000259" key="6">
    <source>
        <dbReference type="PROSITE" id="PS00497"/>
    </source>
</evidence>
<dbReference type="InterPro" id="IPR002227">
    <property type="entry name" value="Tyrosinase_Cu-bd"/>
</dbReference>
<evidence type="ECO:0000256" key="2">
    <source>
        <dbReference type="ARBA" id="ARBA00022723"/>
    </source>
</evidence>
<protein>
    <recommendedName>
        <fullName evidence="6 7">Tyrosinase copper-binding domain-containing protein</fullName>
    </recommendedName>
</protein>
<sequence>MAARFCLLVLALLPWCIPAQRGAYDYGFDVSRQLKKRQFGEPIVVKGWGSDNIQVRQEIRELERDRELWTLYLLGVSLMQFSDQSSPTSWYSLTGIHGIPYKTWQDVGPTPGNERSGYCTHASILFPTWHRPYLVLYEQVLYDLIQQIASWWPEGEAGDRYRAAAPRFRIPYWDWAAAPPSNDRALPASVGGSPDVVIDGPNGSQRIANPLFSYSFKPLNSTELPSSPFNVWGATVRAPSTNDNRAQSNNALVAQNLDANVQSLSERLYILFSNYPDYMAFSHNNGRPATNRTSYESLESLHDSVHTLAGGGGLGAPNVQGGHMSYIPYSAFDPIFFLHHTMVDRIFAIWQTLYPESWVTPVPAQMSSYTTSKGEIQDSNTPLTPFLASSNGTFWTSDMVRNHTRFGYTYPELVTGLRNTNVRTHTTRSINRLYGQSSPANRFQEERKARGLSGSIPDTTSDVQRLKGLVFNGNRYREWIANVRVKKQALRESFAVHLFLGTVPRDPQMWSLSRDHIGSVGVFSADDANAMPMGELQISGTVPLTTRLINKVVSGELLSLEPKYVENYLRKYLKKAVIGASGRVYNPAGIPTLGVEVFSTLVRAPATEDELPAWGSPETRFEISERSG</sequence>
<dbReference type="PROSITE" id="PS00497">
    <property type="entry name" value="TYROSINASE_1"/>
    <property type="match status" value="1"/>
</dbReference>
<proteinExistence type="predicted"/>
<feature type="signal peptide" evidence="5">
    <location>
        <begin position="1"/>
        <end position="22"/>
    </location>
</feature>
<dbReference type="Gene3D" id="2.60.310.20">
    <property type="match status" value="1"/>
</dbReference>
<comment type="caution">
    <text evidence="8">The sequence shown here is derived from an EMBL/GenBank/DDBJ whole genome shotgun (WGS) entry which is preliminary data.</text>
</comment>
<dbReference type="Pfam" id="PF18132">
    <property type="entry name" value="Tyrosinase_C"/>
    <property type="match status" value="1"/>
</dbReference>
<dbReference type="PROSITE" id="PS00498">
    <property type="entry name" value="TYROSINASE_2"/>
    <property type="match status" value="1"/>
</dbReference>
<evidence type="ECO:0000256" key="5">
    <source>
        <dbReference type="SAM" id="SignalP"/>
    </source>
</evidence>
<dbReference type="PANTHER" id="PTHR11474:SF32">
    <property type="entry name" value="TYROSINASE"/>
    <property type="match status" value="1"/>
</dbReference>
<dbReference type="AlphaFoldDB" id="A0AA40EUS9"/>
<dbReference type="PRINTS" id="PR00092">
    <property type="entry name" value="TYROSINASE"/>
</dbReference>
<keyword evidence="2" id="KW-0479">Metal-binding</keyword>
<dbReference type="Pfam" id="PF00264">
    <property type="entry name" value="Tyrosinase"/>
    <property type="match status" value="1"/>
</dbReference>
<dbReference type="InterPro" id="IPR050316">
    <property type="entry name" value="Tyrosinase/Hemocyanin"/>
</dbReference>
<comment type="cofactor">
    <cofactor evidence="1">
        <name>Cu(2+)</name>
        <dbReference type="ChEBI" id="CHEBI:29036"/>
    </cofactor>
</comment>
<evidence type="ECO:0000256" key="1">
    <source>
        <dbReference type="ARBA" id="ARBA00001973"/>
    </source>
</evidence>
<name>A0AA40EUS9_9PEZI</name>
<dbReference type="PANTHER" id="PTHR11474">
    <property type="entry name" value="TYROSINASE FAMILY MEMBER"/>
    <property type="match status" value="1"/>
</dbReference>
<evidence type="ECO:0000313" key="9">
    <source>
        <dbReference type="Proteomes" id="UP001172155"/>
    </source>
</evidence>
<dbReference type="InterPro" id="IPR041640">
    <property type="entry name" value="Tyrosinase_C"/>
</dbReference>
<dbReference type="EMBL" id="JAUKUD010000004">
    <property type="protein sequence ID" value="KAK0745880.1"/>
    <property type="molecule type" value="Genomic_DNA"/>
</dbReference>